<name>A0ABS5A7D5_9PSEU</name>
<organism evidence="2 3">
    <name type="scientific">Crossiella equi</name>
    <dbReference type="NCBI Taxonomy" id="130796"/>
    <lineage>
        <taxon>Bacteria</taxon>
        <taxon>Bacillati</taxon>
        <taxon>Actinomycetota</taxon>
        <taxon>Actinomycetes</taxon>
        <taxon>Pseudonocardiales</taxon>
        <taxon>Pseudonocardiaceae</taxon>
        <taxon>Crossiella</taxon>
    </lineage>
</organism>
<reference evidence="2 3" key="1">
    <citation type="submission" date="2021-03" db="EMBL/GenBank/DDBJ databases">
        <title>Sequencing the genomes of 1000 actinobacteria strains.</title>
        <authorList>
            <person name="Klenk H.-P."/>
        </authorList>
    </citation>
    <scope>NUCLEOTIDE SEQUENCE [LARGE SCALE GENOMIC DNA]</scope>
    <source>
        <strain evidence="2 3">DSM 44580</strain>
    </source>
</reference>
<evidence type="ECO:0000313" key="3">
    <source>
        <dbReference type="Proteomes" id="UP001519363"/>
    </source>
</evidence>
<gene>
    <name evidence="2" type="ORF">JOF53_000482</name>
</gene>
<comment type="similarity">
    <text evidence="1">Belongs to the cytochrome P450 family.</text>
</comment>
<dbReference type="EMBL" id="JAGIOO010000001">
    <property type="protein sequence ID" value="MBP2471610.1"/>
    <property type="molecule type" value="Genomic_DNA"/>
</dbReference>
<dbReference type="PANTHER" id="PTHR24305:SF166">
    <property type="entry name" value="CYTOCHROME P450 12A4, MITOCHONDRIAL-RELATED"/>
    <property type="match status" value="1"/>
</dbReference>
<dbReference type="PANTHER" id="PTHR24305">
    <property type="entry name" value="CYTOCHROME P450"/>
    <property type="match status" value="1"/>
</dbReference>
<comment type="caution">
    <text evidence="2">The sequence shown here is derived from an EMBL/GenBank/DDBJ whole genome shotgun (WGS) entry which is preliminary data.</text>
</comment>
<sequence length="437" mass="48573">MTTTEHRAPSALSAVDSARVFASVLLPVIARGAIRRRPRWVALAQRLDTDRRAVRLLTELRERYGDRPLRVRVPFRELLIPLDSADANEALAHTPSPFSPATLEKRHALGQFQPHGLLISPVTDRPERRTFTEHVLDTANPVHQQGPDFATAARSAVGPLLAERELDWEGFSAAWWRLVRQVVLGRGAAEDTLLTNRLFALRDAGNWSWLHRKQRRHREVFLRHLGAAIDRAEPGSLAARIVAAEPDGEVHPADQVAHWLFAFDAAAIATFRALALLATHPEQELKALAEAEGAPEGSYWELPYLRACVLESLRLWPTTPLLLREATEDTTLAGCRVREGATVVLFAPYLHRAPARFDPEIWLNGTADFHGALVPFSGGPAVCPGRNLVLLLTTQVLAALRRRHDFGLLSQADLLPDEPPPSVLDHFALRFSVTARR</sequence>
<evidence type="ECO:0000256" key="1">
    <source>
        <dbReference type="ARBA" id="ARBA00010617"/>
    </source>
</evidence>
<dbReference type="InterPro" id="IPR001128">
    <property type="entry name" value="Cyt_P450"/>
</dbReference>
<keyword evidence="3" id="KW-1185">Reference proteome</keyword>
<dbReference type="Pfam" id="PF00067">
    <property type="entry name" value="p450"/>
    <property type="match status" value="1"/>
</dbReference>
<dbReference type="Proteomes" id="UP001519363">
    <property type="component" value="Unassembled WGS sequence"/>
</dbReference>
<dbReference type="SUPFAM" id="SSF48264">
    <property type="entry name" value="Cytochrome P450"/>
    <property type="match status" value="1"/>
</dbReference>
<dbReference type="InterPro" id="IPR036396">
    <property type="entry name" value="Cyt_P450_sf"/>
</dbReference>
<dbReference type="RefSeq" id="WP_245372666.1">
    <property type="nucleotide sequence ID" value="NZ_JAGIOO010000001.1"/>
</dbReference>
<protein>
    <submittedName>
        <fullName evidence="2">Cytochrome P450</fullName>
    </submittedName>
</protein>
<dbReference type="InterPro" id="IPR050121">
    <property type="entry name" value="Cytochrome_P450_monoxygenase"/>
</dbReference>
<evidence type="ECO:0000313" key="2">
    <source>
        <dbReference type="EMBL" id="MBP2471610.1"/>
    </source>
</evidence>
<proteinExistence type="inferred from homology"/>
<accession>A0ABS5A7D5</accession>
<dbReference type="Gene3D" id="1.10.630.10">
    <property type="entry name" value="Cytochrome P450"/>
    <property type="match status" value="1"/>
</dbReference>